<evidence type="ECO:0000256" key="1">
    <source>
        <dbReference type="SAM" id="Phobius"/>
    </source>
</evidence>
<keyword evidence="3" id="KW-1185">Reference proteome</keyword>
<dbReference type="EMBL" id="CYHF01000017">
    <property type="protein sequence ID" value="CUB00784.1"/>
    <property type="molecule type" value="Genomic_DNA"/>
</dbReference>
<sequence length="79" mass="8637">MATQRQVEVFSAGCCAGSGVDEAVLRVASRPTRPVLKRLAASVENFFPERFSARHRAIAPLMFATAVVVAVLAMTFRLW</sequence>
<organism evidence="2 3">
    <name type="scientific">Thiomonas bhubaneswarensis</name>
    <dbReference type="NCBI Taxonomy" id="339866"/>
    <lineage>
        <taxon>Bacteria</taxon>
        <taxon>Pseudomonadati</taxon>
        <taxon>Pseudomonadota</taxon>
        <taxon>Betaproteobacteria</taxon>
        <taxon>Burkholderiales</taxon>
        <taxon>Thiomonas</taxon>
    </lineage>
</organism>
<dbReference type="AlphaFoldDB" id="A0A0K6ICD8"/>
<accession>A0A0K6ICD8</accession>
<gene>
    <name evidence="2" type="ORF">Ga0061069_11714</name>
</gene>
<name>A0A0K6ICD8_9BURK</name>
<evidence type="ECO:0000313" key="3">
    <source>
        <dbReference type="Proteomes" id="UP000183649"/>
    </source>
</evidence>
<evidence type="ECO:0000313" key="2">
    <source>
        <dbReference type="EMBL" id="CUB00784.1"/>
    </source>
</evidence>
<reference evidence="3" key="1">
    <citation type="submission" date="2015-08" db="EMBL/GenBank/DDBJ databases">
        <authorList>
            <person name="Varghese N."/>
        </authorList>
    </citation>
    <scope>NUCLEOTIDE SEQUENCE [LARGE SCALE GENOMIC DNA]</scope>
    <source>
        <strain evidence="3">DSM 18181</strain>
    </source>
</reference>
<protein>
    <submittedName>
        <fullName evidence="2">Uncharacterized protein</fullName>
    </submittedName>
</protein>
<dbReference type="Proteomes" id="UP000183649">
    <property type="component" value="Unassembled WGS sequence"/>
</dbReference>
<keyword evidence="1" id="KW-0472">Membrane</keyword>
<keyword evidence="1" id="KW-0812">Transmembrane</keyword>
<dbReference type="RefSeq" id="WP_167344863.1">
    <property type="nucleotide sequence ID" value="NZ_CYHF01000017.1"/>
</dbReference>
<keyword evidence="1" id="KW-1133">Transmembrane helix</keyword>
<feature type="transmembrane region" description="Helical" evidence="1">
    <location>
        <begin position="57"/>
        <end position="76"/>
    </location>
</feature>
<proteinExistence type="predicted"/>